<comment type="caution">
    <text evidence="1">The sequence shown here is derived from an EMBL/GenBank/DDBJ whole genome shotgun (WGS) entry which is preliminary data.</text>
</comment>
<dbReference type="EMBL" id="MCGT01000018">
    <property type="protein sequence ID" value="ORX52352.1"/>
    <property type="molecule type" value="Genomic_DNA"/>
</dbReference>
<sequence>MAPLAHSVIGHKKSNHPQAYMAPLAHSVIGHKKSNHPQAYMAPLAHSVIGHKKSNHPQAYMAPLAHSVIGHKKSNHPQAYMAPLAHSVIGHKKSNSLHLHPGLKQHLSAAFLESQERFTMASLFTKVTMLIHSPWFETSFGPANRSHGAATANQLYPDELCEDGLVRLRLDVKSHNHPQIAPNQSSRRSLFPAYLNALTWTLLVRYPKDVAQGLNMVTLSQE</sequence>
<organism evidence="1 2">
    <name type="scientific">Hesseltinella vesiculosa</name>
    <dbReference type="NCBI Taxonomy" id="101127"/>
    <lineage>
        <taxon>Eukaryota</taxon>
        <taxon>Fungi</taxon>
        <taxon>Fungi incertae sedis</taxon>
        <taxon>Mucoromycota</taxon>
        <taxon>Mucoromycotina</taxon>
        <taxon>Mucoromycetes</taxon>
        <taxon>Mucorales</taxon>
        <taxon>Cunninghamellaceae</taxon>
        <taxon>Hesseltinella</taxon>
    </lineage>
</organism>
<reference evidence="1 2" key="1">
    <citation type="submission" date="2016-07" db="EMBL/GenBank/DDBJ databases">
        <title>Pervasive Adenine N6-methylation of Active Genes in Fungi.</title>
        <authorList>
            <consortium name="DOE Joint Genome Institute"/>
            <person name="Mondo S.J."/>
            <person name="Dannebaum R.O."/>
            <person name="Kuo R.C."/>
            <person name="Labutti K."/>
            <person name="Haridas S."/>
            <person name="Kuo A."/>
            <person name="Salamov A."/>
            <person name="Ahrendt S.R."/>
            <person name="Lipzen A."/>
            <person name="Sullivan W."/>
            <person name="Andreopoulos W.B."/>
            <person name="Clum A."/>
            <person name="Lindquist E."/>
            <person name="Daum C."/>
            <person name="Ramamoorthy G.K."/>
            <person name="Gryganskyi A."/>
            <person name="Culley D."/>
            <person name="Magnuson J.K."/>
            <person name="James T.Y."/>
            <person name="O'Malley M.A."/>
            <person name="Stajich J.E."/>
            <person name="Spatafora J.W."/>
            <person name="Visel A."/>
            <person name="Grigoriev I.V."/>
        </authorList>
    </citation>
    <scope>NUCLEOTIDE SEQUENCE [LARGE SCALE GENOMIC DNA]</scope>
    <source>
        <strain evidence="1 2">NRRL 3301</strain>
    </source>
</reference>
<evidence type="ECO:0000313" key="1">
    <source>
        <dbReference type="EMBL" id="ORX52352.1"/>
    </source>
</evidence>
<protein>
    <submittedName>
        <fullName evidence="1">Uncharacterized protein</fullName>
    </submittedName>
</protein>
<accession>A0A1X2GF30</accession>
<dbReference type="AlphaFoldDB" id="A0A1X2GF30"/>
<dbReference type="Proteomes" id="UP000242146">
    <property type="component" value="Unassembled WGS sequence"/>
</dbReference>
<evidence type="ECO:0000313" key="2">
    <source>
        <dbReference type="Proteomes" id="UP000242146"/>
    </source>
</evidence>
<name>A0A1X2GF30_9FUNG</name>
<proteinExistence type="predicted"/>
<gene>
    <name evidence="1" type="ORF">DM01DRAFT_1346594</name>
</gene>
<keyword evidence="2" id="KW-1185">Reference proteome</keyword>